<dbReference type="SUPFAM" id="SSF56059">
    <property type="entry name" value="Glutathione synthetase ATP-binding domain-like"/>
    <property type="match status" value="1"/>
</dbReference>
<dbReference type="Gene3D" id="1.10.1080.10">
    <property type="entry name" value="Glutathione Synthetase, Chain A, domain 3"/>
    <property type="match status" value="1"/>
</dbReference>
<feature type="binding site" evidence="11">
    <location>
        <position position="475"/>
    </location>
    <ligand>
        <name>ATP</name>
        <dbReference type="ChEBI" id="CHEBI:30616"/>
    </ligand>
</feature>
<comment type="subunit">
    <text evidence="3">Homodimer.</text>
</comment>
<dbReference type="InterPro" id="IPR014709">
    <property type="entry name" value="Glutathione_synthase_C_euk"/>
</dbReference>
<evidence type="ECO:0000256" key="11">
    <source>
        <dbReference type="PIRSR" id="PIRSR001558-1"/>
    </source>
</evidence>
<dbReference type="Proteomes" id="UP000321518">
    <property type="component" value="Unassembled WGS sequence"/>
</dbReference>
<dbReference type="InterPro" id="IPR004887">
    <property type="entry name" value="GSH_synth_subst-bd"/>
</dbReference>
<evidence type="ECO:0000256" key="7">
    <source>
        <dbReference type="ARBA" id="ARBA00022741"/>
    </source>
</evidence>
<protein>
    <recommendedName>
        <fullName evidence="10">Glutathione synthetase</fullName>
        <shortName evidence="10">GSH-S</shortName>
        <ecNumber evidence="10">6.3.2.3</ecNumber>
    </recommendedName>
</protein>
<feature type="domain" description="Glutathione synthase substrate-binding" evidence="14">
    <location>
        <begin position="216"/>
        <end position="327"/>
    </location>
</feature>
<dbReference type="InterPro" id="IPR005615">
    <property type="entry name" value="Glutathione_synthase"/>
</dbReference>
<evidence type="ECO:0000256" key="2">
    <source>
        <dbReference type="ARBA" id="ARBA00010385"/>
    </source>
</evidence>
<dbReference type="Pfam" id="PF03917">
    <property type="entry name" value="GSH_synth_ATP"/>
    <property type="match status" value="1"/>
</dbReference>
<evidence type="ECO:0000313" key="16">
    <source>
        <dbReference type="Proteomes" id="UP000321518"/>
    </source>
</evidence>
<feature type="binding site" evidence="11">
    <location>
        <position position="510"/>
    </location>
    <ligand>
        <name>ATP</name>
        <dbReference type="ChEBI" id="CHEBI:30616"/>
    </ligand>
</feature>
<evidence type="ECO:0000256" key="3">
    <source>
        <dbReference type="ARBA" id="ARBA00011738"/>
    </source>
</evidence>
<evidence type="ECO:0000256" key="10">
    <source>
        <dbReference type="PIRNR" id="PIRNR001558"/>
    </source>
</evidence>
<accession>A0A511KK01</accession>
<dbReference type="InterPro" id="IPR037013">
    <property type="entry name" value="GSH-S_sub-bd_sf"/>
</dbReference>
<evidence type="ECO:0000256" key="1">
    <source>
        <dbReference type="ARBA" id="ARBA00004965"/>
    </source>
</evidence>
<sequence length="533" mass="59091">MAGSAWPPELSSAHEQHLLDHAADWALAHGLVLRHASTTAGIHAPYSLFPSPFPRNLFDETKRLQPLYNDLYARITADDAFLEQVVGGAVSKVDEFQGRLYKIWKQVKNEGIKQASCPCFPLPLALGLFRSDYLIHAPEGTSPEQYEIKQVEFNTISSSFGALSTRVGELHRYLLASGAYPSHPFLAPSALPQNAALSGLASGLAAAHKAYGNDKAVVLMVTQDNERNAFDQRPLEYELIEKHDIRLLRIPFSQLRTTLSLDSSTHALLYTPSSPATSLPSPIEISLVYYRTAYAPTDYYTPAEWDTRLLIERSRAIKCPSVGMQLAGAKKVQEVLASHPESLERFVCTEKERDELRRTFSELYPMDDSELGRAALRRAYTEPERFVLKPQREGGGNNIYRGDIPPFLDRLAEEDKRRGIEEQKDAEARGEGVEAQPRGREGYILMSLIEPPKGMEQILVKAGEDKGRRADVVSELGVYGIVLLRENLDEAGAPPEVLVNETVGHLLRTKGRESDEGGVAVGFSVIDSPLLTE</sequence>
<feature type="binding site" evidence="13">
    <location>
        <begin position="156"/>
        <end position="159"/>
    </location>
    <ligand>
        <name>substrate</name>
    </ligand>
</feature>
<dbReference type="PANTHER" id="PTHR11130">
    <property type="entry name" value="GLUTATHIONE SYNTHETASE"/>
    <property type="match status" value="1"/>
</dbReference>
<feature type="binding site" evidence="12">
    <location>
        <position position="393"/>
    </location>
    <ligand>
        <name>Mg(2+)</name>
        <dbReference type="ChEBI" id="CHEBI:18420"/>
    </ligand>
</feature>
<feature type="binding site" evidence="11">
    <location>
        <position position="130"/>
    </location>
    <ligand>
        <name>substrate</name>
    </ligand>
</feature>
<evidence type="ECO:0000256" key="5">
    <source>
        <dbReference type="ARBA" id="ARBA00022684"/>
    </source>
</evidence>
<comment type="similarity">
    <text evidence="2 10">Belongs to the eukaryotic GSH synthase family.</text>
</comment>
<keyword evidence="7 10" id="KW-0547">Nucleotide-binding</keyword>
<evidence type="ECO:0000256" key="9">
    <source>
        <dbReference type="ARBA" id="ARBA00022842"/>
    </source>
</evidence>
<keyword evidence="9 10" id="KW-0460">Magnesium</keyword>
<keyword evidence="4 10" id="KW-0436">Ligase</keyword>
<organism evidence="15 16">
    <name type="scientific">Rhodotorula toruloides</name>
    <name type="common">Yeast</name>
    <name type="synonym">Rhodosporidium toruloides</name>
    <dbReference type="NCBI Taxonomy" id="5286"/>
    <lineage>
        <taxon>Eukaryota</taxon>
        <taxon>Fungi</taxon>
        <taxon>Dikarya</taxon>
        <taxon>Basidiomycota</taxon>
        <taxon>Pucciniomycotina</taxon>
        <taxon>Microbotryomycetes</taxon>
        <taxon>Sporidiobolales</taxon>
        <taxon>Sporidiobolaceae</taxon>
        <taxon>Rhodotorula</taxon>
    </lineage>
</organism>
<feature type="binding site" evidence="11">
    <location>
        <position position="152"/>
    </location>
    <ligand>
        <name>ATP</name>
        <dbReference type="ChEBI" id="CHEBI:30616"/>
    </ligand>
</feature>
<dbReference type="Gene3D" id="3.40.50.1760">
    <property type="entry name" value="Glutathione synthase, substrate-binding domain superfamily, eukaryotic"/>
    <property type="match status" value="1"/>
</dbReference>
<feature type="binding site" evidence="11">
    <location>
        <position position="516"/>
    </location>
    <ligand>
        <name>ATP</name>
        <dbReference type="ChEBI" id="CHEBI:30616"/>
    </ligand>
</feature>
<dbReference type="FunFam" id="3.40.50.1760:FF:000001">
    <property type="entry name" value="Glutathione synthetase"/>
    <property type="match status" value="1"/>
</dbReference>
<dbReference type="SUPFAM" id="SSF52440">
    <property type="entry name" value="PreATP-grasp domain"/>
    <property type="match status" value="1"/>
</dbReference>
<feature type="binding site" evidence="11">
    <location>
        <begin position="389"/>
        <end position="398"/>
    </location>
    <ligand>
        <name>ATP</name>
        <dbReference type="ChEBI" id="CHEBI:30616"/>
    </ligand>
</feature>
<evidence type="ECO:0000256" key="8">
    <source>
        <dbReference type="ARBA" id="ARBA00022840"/>
    </source>
</evidence>
<evidence type="ECO:0000256" key="6">
    <source>
        <dbReference type="ARBA" id="ARBA00022723"/>
    </source>
</evidence>
<feature type="binding site" evidence="11">
    <location>
        <position position="508"/>
    </location>
    <ligand>
        <name>substrate</name>
    </ligand>
</feature>
<dbReference type="Pfam" id="PF03199">
    <property type="entry name" value="GSH_synthase"/>
    <property type="match status" value="1"/>
</dbReference>
<dbReference type="Gene3D" id="3.30.1490.50">
    <property type="match status" value="1"/>
</dbReference>
<reference evidence="15 16" key="1">
    <citation type="submission" date="2019-07" db="EMBL/GenBank/DDBJ databases">
        <title>Rhodotorula toruloides NBRC10032 genome sequencing.</title>
        <authorList>
            <person name="Shida Y."/>
            <person name="Takaku H."/>
            <person name="Ogasawara W."/>
            <person name="Mori K."/>
        </authorList>
    </citation>
    <scope>NUCLEOTIDE SEQUENCE [LARGE SCALE GENOMIC DNA]</scope>
    <source>
        <strain evidence="15 16">NBRC10032</strain>
    </source>
</reference>
<feature type="binding site" evidence="11">
    <location>
        <position position="330"/>
    </location>
    <ligand>
        <name>ATP</name>
        <dbReference type="ChEBI" id="CHEBI:30616"/>
    </ligand>
</feature>
<comment type="pathway">
    <text evidence="1 10">Sulfur metabolism; glutathione biosynthesis; glutathione from L-cysteine and L-glutamate: step 2/2.</text>
</comment>
<dbReference type="Gene3D" id="3.30.470.20">
    <property type="entry name" value="ATP-grasp fold, B domain"/>
    <property type="match status" value="1"/>
</dbReference>
<feature type="binding site" evidence="11">
    <location>
        <position position="232"/>
    </location>
    <ligand>
        <name>substrate</name>
    </ligand>
</feature>
<dbReference type="InterPro" id="IPR014049">
    <property type="entry name" value="Glutathione_synthase_N_euk"/>
</dbReference>
<name>A0A511KK01_RHOTO</name>
<evidence type="ECO:0000256" key="4">
    <source>
        <dbReference type="ARBA" id="ARBA00022598"/>
    </source>
</evidence>
<dbReference type="GO" id="GO:0000287">
    <property type="term" value="F:magnesium ion binding"/>
    <property type="evidence" value="ECO:0007669"/>
    <property type="project" value="UniProtKB-UniRule"/>
</dbReference>
<dbReference type="GO" id="GO:0043295">
    <property type="term" value="F:glutathione binding"/>
    <property type="evidence" value="ECO:0007669"/>
    <property type="project" value="UniProtKB-UniRule"/>
</dbReference>
<dbReference type="NCBIfam" id="TIGR01986">
    <property type="entry name" value="glut_syn_euk"/>
    <property type="match status" value="1"/>
</dbReference>
<dbReference type="OrthoDB" id="2020073at2759"/>
<keyword evidence="5 10" id="KW-0317">Glutathione biosynthesis</keyword>
<comment type="cofactor">
    <cofactor evidence="10 12">
        <name>Mg(2+)</name>
        <dbReference type="ChEBI" id="CHEBI:18420"/>
    </cofactor>
    <text evidence="10 12">Binds 1 Mg(2+) ion per subunit.</text>
</comment>
<dbReference type="PIRSF" id="PIRSF001558">
    <property type="entry name" value="GSHase"/>
    <property type="match status" value="1"/>
</dbReference>
<evidence type="ECO:0000313" key="15">
    <source>
        <dbReference type="EMBL" id="GEM10245.1"/>
    </source>
</evidence>
<comment type="catalytic activity">
    <reaction evidence="10">
        <text>gamma-L-glutamyl-L-cysteine + glycine + ATP = glutathione + ADP + phosphate + H(+)</text>
        <dbReference type="Rhea" id="RHEA:13557"/>
        <dbReference type="ChEBI" id="CHEBI:15378"/>
        <dbReference type="ChEBI" id="CHEBI:30616"/>
        <dbReference type="ChEBI" id="CHEBI:43474"/>
        <dbReference type="ChEBI" id="CHEBI:57305"/>
        <dbReference type="ChEBI" id="CHEBI:57925"/>
        <dbReference type="ChEBI" id="CHEBI:58173"/>
        <dbReference type="ChEBI" id="CHEBI:456216"/>
        <dbReference type="EC" id="6.3.2.3"/>
    </reaction>
</comment>
<dbReference type="FunFam" id="3.30.1490.50:FF:000002">
    <property type="entry name" value="Glutathione synthetase"/>
    <property type="match status" value="1"/>
</dbReference>
<dbReference type="UniPathway" id="UPA00142">
    <property type="reaction ID" value="UER00210"/>
</dbReference>
<dbReference type="Gene3D" id="3.30.1490.80">
    <property type="match status" value="1"/>
</dbReference>
<feature type="binding site" evidence="12">
    <location>
        <position position="154"/>
    </location>
    <ligand>
        <name>Mg(2+)</name>
        <dbReference type="ChEBI" id="CHEBI:18420"/>
    </ligand>
</feature>
<feature type="binding site" evidence="13">
    <location>
        <begin position="226"/>
        <end position="228"/>
    </location>
    <ligand>
        <name>substrate</name>
    </ligand>
</feature>
<feature type="binding site" evidence="11">
    <location>
        <position position="400"/>
    </location>
    <ligand>
        <name>ATP</name>
        <dbReference type="ChEBI" id="CHEBI:30616"/>
    </ligand>
</feature>
<evidence type="ECO:0000259" key="14">
    <source>
        <dbReference type="Pfam" id="PF03199"/>
    </source>
</evidence>
<evidence type="ECO:0000256" key="13">
    <source>
        <dbReference type="PIRSR" id="PIRSR001558-3"/>
    </source>
</evidence>
<dbReference type="GO" id="GO:0005524">
    <property type="term" value="F:ATP binding"/>
    <property type="evidence" value="ECO:0007669"/>
    <property type="project" value="UniProtKB-UniRule"/>
</dbReference>
<feature type="binding site" evidence="13">
    <location>
        <begin position="291"/>
        <end position="294"/>
    </location>
    <ligand>
        <name>substrate</name>
    </ligand>
</feature>
<dbReference type="InterPro" id="IPR016185">
    <property type="entry name" value="PreATP-grasp_dom_sf"/>
</dbReference>
<dbReference type="PANTHER" id="PTHR11130:SF0">
    <property type="entry name" value="GLUTATHIONE SYNTHETASE"/>
    <property type="match status" value="1"/>
</dbReference>
<comment type="caution">
    <text evidence="15">The sequence shown here is derived from an EMBL/GenBank/DDBJ whole genome shotgun (WGS) entry which is preliminary data.</text>
</comment>
<keyword evidence="8 10" id="KW-0067">ATP-binding</keyword>
<proteinExistence type="inferred from homology"/>
<keyword evidence="6 10" id="KW-0479">Metal-binding</keyword>
<dbReference type="AlphaFoldDB" id="A0A511KK01"/>
<dbReference type="GO" id="GO:0004363">
    <property type="term" value="F:glutathione synthase activity"/>
    <property type="evidence" value="ECO:0007669"/>
    <property type="project" value="UniProtKB-UniRule"/>
</dbReference>
<gene>
    <name evidence="15" type="ORF">Rt10032_c10g4262</name>
</gene>
<feature type="binding site" evidence="11">
    <location>
        <begin position="446"/>
        <end position="449"/>
    </location>
    <ligand>
        <name>ATP</name>
        <dbReference type="ChEBI" id="CHEBI:30616"/>
    </ligand>
</feature>
<evidence type="ECO:0000256" key="12">
    <source>
        <dbReference type="PIRSR" id="PIRSR001558-2"/>
    </source>
</evidence>
<dbReference type="InterPro" id="IPR014042">
    <property type="entry name" value="Glutathione_synthase_a-hlx"/>
</dbReference>
<dbReference type="EMBL" id="BJWK01000010">
    <property type="protein sequence ID" value="GEM10245.1"/>
    <property type="molecule type" value="Genomic_DNA"/>
</dbReference>
<dbReference type="EC" id="6.3.2.3" evidence="10"/>
<feature type="binding site" evidence="13">
    <location>
        <begin position="519"/>
        <end position="520"/>
    </location>
    <ligand>
        <name>substrate</name>
    </ligand>
</feature>
<dbReference type="GO" id="GO:0005829">
    <property type="term" value="C:cytosol"/>
    <property type="evidence" value="ECO:0007669"/>
    <property type="project" value="TreeGrafter"/>
</dbReference>
<feature type="binding site" evidence="12">
    <location>
        <position position="152"/>
    </location>
    <ligand>
        <name>Mg(2+)</name>
        <dbReference type="ChEBI" id="CHEBI:18420"/>
    </ligand>
</feature>